<evidence type="ECO:0000256" key="1">
    <source>
        <dbReference type="SAM" id="SignalP"/>
    </source>
</evidence>
<dbReference type="Proteomes" id="UP000886251">
    <property type="component" value="Unassembled WGS sequence"/>
</dbReference>
<feature type="chain" id="PRO_5032845973" evidence="1">
    <location>
        <begin position="20"/>
        <end position="228"/>
    </location>
</feature>
<sequence length="228" mass="25084">MKQILPALLLLAFATASYATGNGDAYNRIDLAVSAGESVDNDTLVGLLYAQQEGSDTARLTREVNSRIAEAVALAKAEPAIRVQTMEYSTNPIYKNRTLSGWRVRQSIRLESRDAAVLSQMIGRLQQRLNVSSIRYALSPERRAQVEDGLISRAIAAFKARSALVAREMGAQDYRLVRMNISNASAEPRPYQMRTMAMKAEADAVPPTLEAGTRRVEVRISGTIELEP</sequence>
<gene>
    <name evidence="2" type="ORF">ENI96_11800</name>
</gene>
<comment type="caution">
    <text evidence="2">The sequence shown here is derived from an EMBL/GenBank/DDBJ whole genome shotgun (WGS) entry which is preliminary data.</text>
</comment>
<feature type="signal peptide" evidence="1">
    <location>
        <begin position="1"/>
        <end position="19"/>
    </location>
</feature>
<proteinExistence type="predicted"/>
<dbReference type="Gene3D" id="3.30.110.170">
    <property type="entry name" value="Protein of unknown function (DUF541), domain 1"/>
    <property type="match status" value="1"/>
</dbReference>
<keyword evidence="1" id="KW-0732">Signal</keyword>
<reference evidence="2" key="1">
    <citation type="journal article" date="2020" name="mSystems">
        <title>Genome- and Community-Level Interaction Insights into Carbon Utilization and Element Cycling Functions of Hydrothermarchaeota in Hydrothermal Sediment.</title>
        <authorList>
            <person name="Zhou Z."/>
            <person name="Liu Y."/>
            <person name="Xu W."/>
            <person name="Pan J."/>
            <person name="Luo Z.H."/>
            <person name="Li M."/>
        </authorList>
    </citation>
    <scope>NUCLEOTIDE SEQUENCE [LARGE SCALE GENOMIC DNA]</scope>
    <source>
        <strain evidence="2">HyVt-443</strain>
    </source>
</reference>
<dbReference type="PANTHER" id="PTHR34387">
    <property type="entry name" value="SLR1258 PROTEIN"/>
    <property type="match status" value="1"/>
</dbReference>
<organism evidence="2">
    <name type="scientific">Sedimenticola thiotaurini</name>
    <dbReference type="NCBI Taxonomy" id="1543721"/>
    <lineage>
        <taxon>Bacteria</taxon>
        <taxon>Pseudomonadati</taxon>
        <taxon>Pseudomonadota</taxon>
        <taxon>Gammaproteobacteria</taxon>
        <taxon>Chromatiales</taxon>
        <taxon>Sedimenticolaceae</taxon>
        <taxon>Sedimenticola</taxon>
    </lineage>
</organism>
<evidence type="ECO:0000313" key="2">
    <source>
        <dbReference type="EMBL" id="HEB97101.1"/>
    </source>
</evidence>
<dbReference type="InterPro" id="IPR052022">
    <property type="entry name" value="26kDa_periplasmic_antigen"/>
</dbReference>
<dbReference type="InterPro" id="IPR007497">
    <property type="entry name" value="SIMPL/DUF541"/>
</dbReference>
<dbReference type="GO" id="GO:0006974">
    <property type="term" value="P:DNA damage response"/>
    <property type="evidence" value="ECO:0007669"/>
    <property type="project" value="TreeGrafter"/>
</dbReference>
<dbReference type="PANTHER" id="PTHR34387:SF1">
    <property type="entry name" value="PERIPLASMIC IMMUNOGENIC PROTEIN"/>
    <property type="match status" value="1"/>
</dbReference>
<dbReference type="EMBL" id="DRKP01000142">
    <property type="protein sequence ID" value="HEB97101.1"/>
    <property type="molecule type" value="Genomic_DNA"/>
</dbReference>
<dbReference type="Gene3D" id="3.30.70.2970">
    <property type="entry name" value="Protein of unknown function (DUF541), domain 2"/>
    <property type="match status" value="1"/>
</dbReference>
<dbReference type="Pfam" id="PF04402">
    <property type="entry name" value="SIMPL"/>
    <property type="match status" value="1"/>
</dbReference>
<accession>A0A831W807</accession>
<dbReference type="AlphaFoldDB" id="A0A831W807"/>
<name>A0A831W807_9GAMM</name>
<protein>
    <submittedName>
        <fullName evidence="2">DUF541 domain-containing protein</fullName>
    </submittedName>
</protein>